<keyword evidence="1" id="KW-0472">Membrane</keyword>
<name>A0A1S1PYU9_9ACTN</name>
<dbReference type="EMBL" id="MBLM01000184">
    <property type="protein sequence ID" value="OHV27838.1"/>
    <property type="molecule type" value="Genomic_DNA"/>
</dbReference>
<dbReference type="RefSeq" id="WP_071092188.1">
    <property type="nucleotide sequence ID" value="NZ_MBLM01000184.1"/>
</dbReference>
<evidence type="ECO:0000313" key="2">
    <source>
        <dbReference type="EMBL" id="OHV27838.1"/>
    </source>
</evidence>
<dbReference type="OrthoDB" id="3527311at2"/>
<evidence type="ECO:0000313" key="3">
    <source>
        <dbReference type="Proteomes" id="UP000179627"/>
    </source>
</evidence>
<organism evidence="2 3">
    <name type="scientific">Parafrankia colletiae</name>
    <dbReference type="NCBI Taxonomy" id="573497"/>
    <lineage>
        <taxon>Bacteria</taxon>
        <taxon>Bacillati</taxon>
        <taxon>Actinomycetota</taxon>
        <taxon>Actinomycetes</taxon>
        <taxon>Frankiales</taxon>
        <taxon>Frankiaceae</taxon>
        <taxon>Parafrankia</taxon>
    </lineage>
</organism>
<proteinExistence type="predicted"/>
<reference evidence="3" key="1">
    <citation type="submission" date="2016-07" db="EMBL/GenBank/DDBJ databases">
        <title>Sequence Frankia sp. strain CcI1.17.</title>
        <authorList>
            <person name="Ghodhbane-Gtari F."/>
            <person name="Swanson E."/>
            <person name="Gueddou A."/>
            <person name="Morris K."/>
            <person name="Hezbri K."/>
            <person name="Ktari A."/>
            <person name="Nouioui I."/>
            <person name="Abebe-Akele F."/>
            <person name="Simpson S."/>
            <person name="Thomas K."/>
            <person name="Gtari M."/>
            <person name="Tisa L.S."/>
            <person name="Hurst S."/>
        </authorList>
    </citation>
    <scope>NUCLEOTIDE SEQUENCE [LARGE SCALE GENOMIC DNA]</scope>
    <source>
        <strain evidence="3">Cc1.17</strain>
    </source>
</reference>
<dbReference type="Proteomes" id="UP000179627">
    <property type="component" value="Unassembled WGS sequence"/>
</dbReference>
<keyword evidence="3" id="KW-1185">Reference proteome</keyword>
<comment type="caution">
    <text evidence="2">The sequence shown here is derived from an EMBL/GenBank/DDBJ whole genome shotgun (WGS) entry which is preliminary data.</text>
</comment>
<evidence type="ECO:0000256" key="1">
    <source>
        <dbReference type="SAM" id="Phobius"/>
    </source>
</evidence>
<protein>
    <submittedName>
        <fullName evidence="2">Uncharacterized protein</fullName>
    </submittedName>
</protein>
<keyword evidence="1" id="KW-1133">Transmembrane helix</keyword>
<sequence>MTDERVEVLIATADEDDAGALRAALGPAAPEGVHVFERKNLGGDAATWLVLASLLAPQIPAVLTFVLGLVDRNRVGVIKVGDVEIVNPTPEQVERLLADRAPQAPGG</sequence>
<gene>
    <name evidence="2" type="ORF">CC117_30905</name>
</gene>
<feature type="transmembrane region" description="Helical" evidence="1">
    <location>
        <begin position="45"/>
        <end position="70"/>
    </location>
</feature>
<keyword evidence="1" id="KW-0812">Transmembrane</keyword>
<accession>A0A1S1PYU9</accession>
<dbReference type="AlphaFoldDB" id="A0A1S1PYU9"/>